<keyword evidence="7 8" id="KW-0275">Fatty acid biosynthesis</keyword>
<dbReference type="EMBL" id="SOAW01000001">
    <property type="protein sequence ID" value="TDT34236.1"/>
    <property type="molecule type" value="Genomic_DNA"/>
</dbReference>
<keyword evidence="1 8" id="KW-0444">Lipid biosynthesis</keyword>
<dbReference type="GO" id="GO:0005737">
    <property type="term" value="C:cytoplasm"/>
    <property type="evidence" value="ECO:0007669"/>
    <property type="project" value="UniProtKB-SubCell"/>
</dbReference>
<dbReference type="EC" id="2.7.8.7" evidence="8"/>
<evidence type="ECO:0000313" key="11">
    <source>
        <dbReference type="Proteomes" id="UP000295371"/>
    </source>
</evidence>
<comment type="cofactor">
    <cofactor evidence="8">
        <name>Mg(2+)</name>
        <dbReference type="ChEBI" id="CHEBI:18420"/>
    </cofactor>
</comment>
<name>A0A4R7JB99_9ACTN</name>
<gene>
    <name evidence="8" type="primary">acpS</name>
    <name evidence="10" type="ORF">CLV29_1892</name>
</gene>
<dbReference type="GO" id="GO:0006633">
    <property type="term" value="P:fatty acid biosynthetic process"/>
    <property type="evidence" value="ECO:0007669"/>
    <property type="project" value="UniProtKB-UniRule"/>
</dbReference>
<dbReference type="SUPFAM" id="SSF56214">
    <property type="entry name" value="4'-phosphopantetheinyl transferase"/>
    <property type="match status" value="1"/>
</dbReference>
<dbReference type="Pfam" id="PF01648">
    <property type="entry name" value="ACPS"/>
    <property type="match status" value="1"/>
</dbReference>
<dbReference type="OrthoDB" id="517356at2"/>
<dbReference type="GO" id="GO:0000287">
    <property type="term" value="F:magnesium ion binding"/>
    <property type="evidence" value="ECO:0007669"/>
    <property type="project" value="UniProtKB-UniRule"/>
</dbReference>
<keyword evidence="8" id="KW-0963">Cytoplasm</keyword>
<comment type="similarity">
    <text evidence="8">Belongs to the P-Pant transferase superfamily. AcpS family.</text>
</comment>
<evidence type="ECO:0000256" key="2">
    <source>
        <dbReference type="ARBA" id="ARBA00022679"/>
    </source>
</evidence>
<evidence type="ECO:0000313" key="10">
    <source>
        <dbReference type="EMBL" id="TDT34236.1"/>
    </source>
</evidence>
<dbReference type="Gene3D" id="3.90.470.20">
    <property type="entry name" value="4'-phosphopantetheinyl transferase domain"/>
    <property type="match status" value="1"/>
</dbReference>
<keyword evidence="3 8" id="KW-0479">Metal-binding</keyword>
<evidence type="ECO:0000256" key="8">
    <source>
        <dbReference type="HAMAP-Rule" id="MF_00101"/>
    </source>
</evidence>
<reference evidence="10 11" key="1">
    <citation type="submission" date="2019-03" db="EMBL/GenBank/DDBJ databases">
        <title>Genomic Encyclopedia of Archaeal and Bacterial Type Strains, Phase II (KMG-II): from individual species to whole genera.</title>
        <authorList>
            <person name="Goeker M."/>
        </authorList>
    </citation>
    <scope>NUCLEOTIDE SEQUENCE [LARGE SCALE GENOMIC DNA]</scope>
    <source>
        <strain evidence="10 11">DSM 24323</strain>
    </source>
</reference>
<dbReference type="Proteomes" id="UP000295371">
    <property type="component" value="Unassembled WGS sequence"/>
</dbReference>
<accession>A0A4R7JB99</accession>
<dbReference type="InterPro" id="IPR002582">
    <property type="entry name" value="ACPS"/>
</dbReference>
<keyword evidence="5 8" id="KW-0460">Magnesium</keyword>
<comment type="subcellular location">
    <subcellularLocation>
        <location evidence="8">Cytoplasm</location>
    </subcellularLocation>
</comment>
<keyword evidence="6 8" id="KW-0443">Lipid metabolism</keyword>
<comment type="catalytic activity">
    <reaction evidence="8">
        <text>apo-[ACP] + CoA = holo-[ACP] + adenosine 3',5'-bisphosphate + H(+)</text>
        <dbReference type="Rhea" id="RHEA:12068"/>
        <dbReference type="Rhea" id="RHEA-COMP:9685"/>
        <dbReference type="Rhea" id="RHEA-COMP:9690"/>
        <dbReference type="ChEBI" id="CHEBI:15378"/>
        <dbReference type="ChEBI" id="CHEBI:29999"/>
        <dbReference type="ChEBI" id="CHEBI:57287"/>
        <dbReference type="ChEBI" id="CHEBI:58343"/>
        <dbReference type="ChEBI" id="CHEBI:64479"/>
        <dbReference type="EC" id="2.7.8.7"/>
    </reaction>
</comment>
<dbReference type="AlphaFoldDB" id="A0A4R7JB99"/>
<keyword evidence="2 8" id="KW-0808">Transferase</keyword>
<evidence type="ECO:0000256" key="1">
    <source>
        <dbReference type="ARBA" id="ARBA00022516"/>
    </source>
</evidence>
<evidence type="ECO:0000256" key="7">
    <source>
        <dbReference type="ARBA" id="ARBA00023160"/>
    </source>
</evidence>
<comment type="caution">
    <text evidence="10">The sequence shown here is derived from an EMBL/GenBank/DDBJ whole genome shotgun (WGS) entry which is preliminary data.</text>
</comment>
<feature type="domain" description="4'-phosphopantetheinyl transferase" evidence="9">
    <location>
        <begin position="4"/>
        <end position="96"/>
    </location>
</feature>
<dbReference type="HAMAP" id="MF_00101">
    <property type="entry name" value="AcpS"/>
    <property type="match status" value="1"/>
</dbReference>
<evidence type="ECO:0000256" key="5">
    <source>
        <dbReference type="ARBA" id="ARBA00022842"/>
    </source>
</evidence>
<evidence type="ECO:0000256" key="4">
    <source>
        <dbReference type="ARBA" id="ARBA00022832"/>
    </source>
</evidence>
<protein>
    <recommendedName>
        <fullName evidence="8">Holo-[acyl-carrier-protein] synthase</fullName>
        <shortName evidence="8">Holo-ACP synthase</shortName>
        <ecNumber evidence="8">2.7.8.7</ecNumber>
    </recommendedName>
    <alternativeName>
        <fullName evidence="8">4'-phosphopantetheinyl transferase AcpS</fullName>
    </alternativeName>
</protein>
<dbReference type="NCBIfam" id="TIGR00556">
    <property type="entry name" value="pantethn_trn"/>
    <property type="match status" value="1"/>
</dbReference>
<dbReference type="NCBIfam" id="TIGR00516">
    <property type="entry name" value="acpS"/>
    <property type="match status" value="1"/>
</dbReference>
<dbReference type="InterPro" id="IPR037143">
    <property type="entry name" value="4-PPantetheinyl_Trfase_dom_sf"/>
</dbReference>
<evidence type="ECO:0000256" key="6">
    <source>
        <dbReference type="ARBA" id="ARBA00023098"/>
    </source>
</evidence>
<dbReference type="InterPro" id="IPR004568">
    <property type="entry name" value="Ppantetheine-prot_Trfase_dom"/>
</dbReference>
<dbReference type="RefSeq" id="WP_133754638.1">
    <property type="nucleotide sequence ID" value="NZ_SOAW01000001.1"/>
</dbReference>
<evidence type="ECO:0000256" key="3">
    <source>
        <dbReference type="ARBA" id="ARBA00022723"/>
    </source>
</evidence>
<keyword evidence="4 8" id="KW-0276">Fatty acid metabolism</keyword>
<dbReference type="GO" id="GO:0008897">
    <property type="term" value="F:holo-[acyl-carrier-protein] synthase activity"/>
    <property type="evidence" value="ECO:0007669"/>
    <property type="project" value="UniProtKB-UniRule"/>
</dbReference>
<dbReference type="InterPro" id="IPR008278">
    <property type="entry name" value="4-PPantetheinyl_Trfase_dom"/>
</dbReference>
<comment type="function">
    <text evidence="8">Transfers the 4'-phosphopantetheine moiety from coenzyme A to a Ser of acyl-carrier-protein.</text>
</comment>
<feature type="binding site" evidence="8">
    <location>
        <position position="8"/>
    </location>
    <ligand>
        <name>Mg(2+)</name>
        <dbReference type="ChEBI" id="CHEBI:18420"/>
    </ligand>
</feature>
<proteinExistence type="inferred from homology"/>
<dbReference type="NCBIfam" id="NF000832">
    <property type="entry name" value="PRK00070.3-2"/>
    <property type="match status" value="1"/>
</dbReference>
<evidence type="ECO:0000259" key="9">
    <source>
        <dbReference type="Pfam" id="PF01648"/>
    </source>
</evidence>
<sequence>MIIGIGVDVCQIDRYAAAEQRRPGFSARWLTPAEVALPLSSRAARFAAKEALAKALLSEGGLRWHDAEVTKDDHGRPSFLISGTVAARAAELGVDRVHLSISHDAGIAAAYVICERLDS</sequence>
<keyword evidence="11" id="KW-1185">Reference proteome</keyword>
<feature type="binding site" evidence="8">
    <location>
        <position position="50"/>
    </location>
    <ligand>
        <name>Mg(2+)</name>
        <dbReference type="ChEBI" id="CHEBI:18420"/>
    </ligand>
</feature>
<organism evidence="10 11">
    <name type="scientific">Naumannella halotolerans</name>
    <dbReference type="NCBI Taxonomy" id="993414"/>
    <lineage>
        <taxon>Bacteria</taxon>
        <taxon>Bacillati</taxon>
        <taxon>Actinomycetota</taxon>
        <taxon>Actinomycetes</taxon>
        <taxon>Propionibacteriales</taxon>
        <taxon>Propionibacteriaceae</taxon>
        <taxon>Naumannella</taxon>
    </lineage>
</organism>